<feature type="compositionally biased region" description="Low complexity" evidence="10">
    <location>
        <begin position="823"/>
        <end position="835"/>
    </location>
</feature>
<dbReference type="AlphaFoldDB" id="A0A182P8T5"/>
<dbReference type="VEuPathDB" id="VectorBase:AEPI003339"/>
<reference evidence="12" key="2">
    <citation type="submission" date="2020-05" db="UniProtKB">
        <authorList>
            <consortium name="EnsemblMetazoa"/>
        </authorList>
    </citation>
    <scope>IDENTIFICATION</scope>
    <source>
        <strain evidence="12">Epiroticus2</strain>
    </source>
</reference>
<feature type="compositionally biased region" description="Basic residues" evidence="10">
    <location>
        <begin position="39"/>
        <end position="50"/>
    </location>
</feature>
<feature type="compositionally biased region" description="Acidic residues" evidence="10">
    <location>
        <begin position="128"/>
        <end position="137"/>
    </location>
</feature>
<dbReference type="GO" id="GO:0003723">
    <property type="term" value="F:RNA binding"/>
    <property type="evidence" value="ECO:0007669"/>
    <property type="project" value="UniProtKB-UniRule"/>
</dbReference>
<dbReference type="Proteomes" id="UP000075885">
    <property type="component" value="Unassembled WGS sequence"/>
</dbReference>
<reference evidence="13" key="1">
    <citation type="submission" date="2013-03" db="EMBL/GenBank/DDBJ databases">
        <title>The Genome Sequence of Anopheles epiroticus epiroticus2.</title>
        <authorList>
            <consortium name="The Broad Institute Genomics Platform"/>
            <person name="Neafsey D.E."/>
            <person name="Howell P."/>
            <person name="Walker B."/>
            <person name="Young S.K."/>
            <person name="Zeng Q."/>
            <person name="Gargeya S."/>
            <person name="Fitzgerald M."/>
            <person name="Haas B."/>
            <person name="Abouelleil A."/>
            <person name="Allen A.W."/>
            <person name="Alvarado L."/>
            <person name="Arachchi H.M."/>
            <person name="Berlin A.M."/>
            <person name="Chapman S.B."/>
            <person name="Gainer-Dewar J."/>
            <person name="Goldberg J."/>
            <person name="Griggs A."/>
            <person name="Gujja S."/>
            <person name="Hansen M."/>
            <person name="Howarth C."/>
            <person name="Imamovic A."/>
            <person name="Ireland A."/>
            <person name="Larimer J."/>
            <person name="McCowan C."/>
            <person name="Murphy C."/>
            <person name="Pearson M."/>
            <person name="Poon T.W."/>
            <person name="Priest M."/>
            <person name="Roberts A."/>
            <person name="Saif S."/>
            <person name="Shea T."/>
            <person name="Sisk P."/>
            <person name="Sykes S."/>
            <person name="Wortman J."/>
            <person name="Nusbaum C."/>
            <person name="Birren B."/>
        </authorList>
    </citation>
    <scope>NUCLEOTIDE SEQUENCE [LARGE SCALE GENOMIC DNA]</scope>
    <source>
        <strain evidence="13">Epiroticus2</strain>
    </source>
</reference>
<dbReference type="Pfam" id="PF01189">
    <property type="entry name" value="Methyltr_RsmB-F"/>
    <property type="match status" value="1"/>
</dbReference>
<evidence type="ECO:0000256" key="8">
    <source>
        <dbReference type="ARBA" id="ARBA00023242"/>
    </source>
</evidence>
<dbReference type="InterPro" id="IPR023267">
    <property type="entry name" value="RCMT"/>
</dbReference>
<keyword evidence="8" id="KW-0539">Nucleus</keyword>
<dbReference type="EnsemblMetazoa" id="AEPI003339-RA">
    <property type="protein sequence ID" value="AEPI003339-PA"/>
    <property type="gene ID" value="AEPI003339"/>
</dbReference>
<feature type="active site" description="Nucleophile" evidence="9">
    <location>
        <position position="584"/>
    </location>
</feature>
<evidence type="ECO:0000256" key="9">
    <source>
        <dbReference type="PROSITE-ProRule" id="PRU01023"/>
    </source>
</evidence>
<keyword evidence="13" id="KW-1185">Reference proteome</keyword>
<evidence type="ECO:0000256" key="2">
    <source>
        <dbReference type="ARBA" id="ARBA00007494"/>
    </source>
</evidence>
<feature type="binding site" evidence="9">
    <location>
        <position position="510"/>
    </location>
    <ligand>
        <name>S-adenosyl-L-methionine</name>
        <dbReference type="ChEBI" id="CHEBI:59789"/>
    </ligand>
</feature>
<evidence type="ECO:0000256" key="4">
    <source>
        <dbReference type="ARBA" id="ARBA00022603"/>
    </source>
</evidence>
<accession>A0A182P8T5</accession>
<feature type="region of interest" description="Disordered" evidence="10">
    <location>
        <begin position="702"/>
        <end position="849"/>
    </location>
</feature>
<evidence type="ECO:0000259" key="11">
    <source>
        <dbReference type="PROSITE" id="PS51686"/>
    </source>
</evidence>
<feature type="compositionally biased region" description="Basic and acidic residues" evidence="10">
    <location>
        <begin position="729"/>
        <end position="741"/>
    </location>
</feature>
<dbReference type="SUPFAM" id="SSF53335">
    <property type="entry name" value="S-adenosyl-L-methionine-dependent methyltransferases"/>
    <property type="match status" value="1"/>
</dbReference>
<dbReference type="PANTHER" id="PTHR22807">
    <property type="entry name" value="NOP2 YEAST -RELATED NOL1/NOP2/FMU SUN DOMAIN-CONTAINING"/>
    <property type="match status" value="1"/>
</dbReference>
<evidence type="ECO:0000313" key="12">
    <source>
        <dbReference type="EnsemblMetazoa" id="AEPI003339-PA"/>
    </source>
</evidence>
<dbReference type="GO" id="GO:0000470">
    <property type="term" value="P:maturation of LSU-rRNA"/>
    <property type="evidence" value="ECO:0007669"/>
    <property type="project" value="TreeGrafter"/>
</dbReference>
<feature type="binding site" evidence="9">
    <location>
        <position position="483"/>
    </location>
    <ligand>
        <name>S-adenosyl-L-methionine</name>
        <dbReference type="ChEBI" id="CHEBI:59789"/>
    </ligand>
</feature>
<dbReference type="InterPro" id="IPR011023">
    <property type="entry name" value="Nop2p"/>
</dbReference>
<evidence type="ECO:0000256" key="6">
    <source>
        <dbReference type="ARBA" id="ARBA00022691"/>
    </source>
</evidence>
<feature type="binding site" evidence="9">
    <location>
        <position position="527"/>
    </location>
    <ligand>
        <name>S-adenosyl-L-methionine</name>
        <dbReference type="ChEBI" id="CHEBI:59789"/>
    </ligand>
</feature>
<evidence type="ECO:0000313" key="13">
    <source>
        <dbReference type="Proteomes" id="UP000075885"/>
    </source>
</evidence>
<protein>
    <recommendedName>
        <fullName evidence="11">SAM-dependent MTase RsmB/NOP-type domain-containing protein</fullName>
    </recommendedName>
</protein>
<feature type="compositionally biased region" description="Basic and acidic residues" evidence="10">
    <location>
        <begin position="791"/>
        <end position="801"/>
    </location>
</feature>
<proteinExistence type="inferred from homology"/>
<dbReference type="InterPro" id="IPR018314">
    <property type="entry name" value="RsmB/NOL1/NOP2-like_CS"/>
</dbReference>
<comment type="similarity">
    <text evidence="2 9">Belongs to the class I-like SAM-binding methyltransferase superfamily. RsmB/NOP family.</text>
</comment>
<keyword evidence="7 9" id="KW-0694">RNA-binding</keyword>
<sequence>MGRKINLERPKKGPGRKARKQPEPVFQFSKGDDEDSNKKLSRHQIQRLKKREMLKQTQKEEKKTKKAAQNVAKAAAAPNTFDPSEIFNIEKSRQKYQQLGLKNKTPQSIASNGHQNGSAKKGLNLFDSDNEMEEDDDVGQRPGKKATQQVKKSQMKKFLQQAESEEESDSDEEDMEGSDVEEEEDEEGESIEGEDDDYEDEDVEEEMGDEEEDEDGEIDAEADSDEEVDDDEDEEEEDDDEEEEDEDDEDDGDMLPIEAANKKLKKRMAQEQKEADAEMAEAAVNRERFVFPTEEELAQTTSLMDVNMRIKDVVGVLSDFAANRDPNRSRCEYMDLLRKDLCMYYSYNDYFMGLLMDIFSPNELLEFLEASEIQRPVTIRTNSLKTRRRDLAQALINRGINLDPIGKWSKEGLVVYSSQVPLGATPEYLAGHYMLQGGCSMLPVMALAPEENERILDLCAAPGGKSSHIAALMKNTGVLFVNDSNKERLRAVLGNFHRLGIQNAVVTCVDGIKYGDIMKGFDRVLLDAPCTGSGVISKDPSVKATKTEIDVQRCYNLQRRLLLTAIDCLSASSSTGGYLVYSTCSVLPQENEWVIDYALKRRNVRLVPTGLDFGVEGMTSFGPYRFHPQMKLTRRYYPHTHNLDGFFVAKLQKFSDAIPKNVIDEPVEEELVEEEQDVKLPKKIKKTDWYYQDIIEERQAKKEDKDHVVTVFQKPTNVKKGPKKPKQKQANDADKESKGETKQSPVNGAQLKGGKSAVGSDGSKAEMQKQNPANGAKQKGGKPAVGGGSKVEMRDAEEALRLKKKLKQVQAQNGKGGAGQGKKNGVQKKVQGVKKGTLKTKVGKMRKAK</sequence>
<comment type="subcellular location">
    <subcellularLocation>
        <location evidence="1">Nucleus</location>
        <location evidence="1">Nucleolus</location>
    </subcellularLocation>
</comment>
<keyword evidence="5 9" id="KW-0808">Transferase</keyword>
<feature type="compositionally biased region" description="Basic and acidic residues" evidence="10">
    <location>
        <begin position="51"/>
        <end position="63"/>
    </location>
</feature>
<evidence type="ECO:0000256" key="10">
    <source>
        <dbReference type="SAM" id="MobiDB-lite"/>
    </source>
</evidence>
<feature type="compositionally biased region" description="Basic and acidic residues" evidence="10">
    <location>
        <begin position="1"/>
        <end position="11"/>
    </location>
</feature>
<feature type="domain" description="SAM-dependent MTase RsmB/NOP-type" evidence="11">
    <location>
        <begin position="367"/>
        <end position="654"/>
    </location>
</feature>
<dbReference type="PROSITE" id="PS51686">
    <property type="entry name" value="SAM_MT_RSMB_NOP"/>
    <property type="match status" value="1"/>
</dbReference>
<keyword evidence="4 9" id="KW-0489">Methyltransferase</keyword>
<dbReference type="GO" id="GO:0070475">
    <property type="term" value="P:rRNA base methylation"/>
    <property type="evidence" value="ECO:0007669"/>
    <property type="project" value="TreeGrafter"/>
</dbReference>
<dbReference type="PRINTS" id="PR02008">
    <property type="entry name" value="RCMTFAMILY"/>
</dbReference>
<dbReference type="Gene3D" id="3.40.50.150">
    <property type="entry name" value="Vaccinia Virus protein VP39"/>
    <property type="match status" value="1"/>
</dbReference>
<feature type="region of interest" description="Disordered" evidence="10">
    <location>
        <begin position="1"/>
        <end position="255"/>
    </location>
</feature>
<dbReference type="InterPro" id="IPR029063">
    <property type="entry name" value="SAM-dependent_MTases_sf"/>
</dbReference>
<evidence type="ECO:0000256" key="1">
    <source>
        <dbReference type="ARBA" id="ARBA00004604"/>
    </source>
</evidence>
<evidence type="ECO:0000256" key="3">
    <source>
        <dbReference type="ARBA" id="ARBA00022517"/>
    </source>
</evidence>
<dbReference type="FunFam" id="3.30.70.1170:FF:000001">
    <property type="entry name" value="Ribosomal RNA methyltransferase Nop2"/>
    <property type="match status" value="1"/>
</dbReference>
<feature type="compositionally biased region" description="Low complexity" evidence="10">
    <location>
        <begin position="67"/>
        <end position="77"/>
    </location>
</feature>
<dbReference type="PROSITE" id="PS01153">
    <property type="entry name" value="NOL1_NOP2_SUN"/>
    <property type="match status" value="1"/>
</dbReference>
<dbReference type="GO" id="GO:0009383">
    <property type="term" value="F:rRNA (cytosine-C5-)-methyltransferase activity"/>
    <property type="evidence" value="ECO:0007669"/>
    <property type="project" value="TreeGrafter"/>
</dbReference>
<dbReference type="GO" id="GO:0005730">
    <property type="term" value="C:nucleolus"/>
    <property type="evidence" value="ECO:0007669"/>
    <property type="project" value="UniProtKB-SubCell"/>
</dbReference>
<keyword evidence="3" id="KW-0690">Ribosome biogenesis</keyword>
<dbReference type="PANTHER" id="PTHR22807:SF30">
    <property type="entry name" value="28S RRNA (CYTOSINE(4447)-C(5))-METHYLTRANSFERASE-RELATED"/>
    <property type="match status" value="1"/>
</dbReference>
<organism evidence="12 13">
    <name type="scientific">Anopheles epiroticus</name>
    <dbReference type="NCBI Taxonomy" id="199890"/>
    <lineage>
        <taxon>Eukaryota</taxon>
        <taxon>Metazoa</taxon>
        <taxon>Ecdysozoa</taxon>
        <taxon>Arthropoda</taxon>
        <taxon>Hexapoda</taxon>
        <taxon>Insecta</taxon>
        <taxon>Pterygota</taxon>
        <taxon>Neoptera</taxon>
        <taxon>Endopterygota</taxon>
        <taxon>Diptera</taxon>
        <taxon>Nematocera</taxon>
        <taxon>Culicoidea</taxon>
        <taxon>Culicidae</taxon>
        <taxon>Anophelinae</taxon>
        <taxon>Anopheles</taxon>
    </lineage>
</organism>
<feature type="binding site" evidence="9">
    <location>
        <begin position="459"/>
        <end position="465"/>
    </location>
    <ligand>
        <name>S-adenosyl-L-methionine</name>
        <dbReference type="ChEBI" id="CHEBI:59789"/>
    </ligand>
</feature>
<dbReference type="InterPro" id="IPR001678">
    <property type="entry name" value="MeTrfase_RsmB-F_NOP2_dom"/>
</dbReference>
<feature type="compositionally biased region" description="Basic residues" evidence="10">
    <location>
        <begin position="836"/>
        <end position="849"/>
    </location>
</feature>
<evidence type="ECO:0000256" key="5">
    <source>
        <dbReference type="ARBA" id="ARBA00022679"/>
    </source>
</evidence>
<dbReference type="InterPro" id="IPR023273">
    <property type="entry name" value="RCMT_NOP2"/>
</dbReference>
<evidence type="ECO:0000256" key="7">
    <source>
        <dbReference type="ARBA" id="ARBA00022884"/>
    </source>
</evidence>
<dbReference type="NCBIfam" id="TIGR00446">
    <property type="entry name" value="nop2p"/>
    <property type="match status" value="1"/>
</dbReference>
<dbReference type="STRING" id="199890.A0A182P8T5"/>
<keyword evidence="6 9" id="KW-0949">S-adenosyl-L-methionine</keyword>
<dbReference type="Gene3D" id="3.30.70.1170">
    <property type="entry name" value="Sun protein, domain 3"/>
    <property type="match status" value="1"/>
</dbReference>
<name>A0A182P8T5_9DIPT</name>
<feature type="compositionally biased region" description="Acidic residues" evidence="10">
    <location>
        <begin position="163"/>
        <end position="253"/>
    </location>
</feature>
<dbReference type="PRINTS" id="PR02012">
    <property type="entry name" value="RCMTNOP2"/>
</dbReference>
<feature type="compositionally biased region" description="Polar residues" evidence="10">
    <location>
        <begin position="104"/>
        <end position="118"/>
    </location>
</feature>
<dbReference type="InterPro" id="IPR049560">
    <property type="entry name" value="MeTrfase_RsmB-F_NOP2_cat"/>
</dbReference>